<dbReference type="AlphaFoldDB" id="A0A382DLF1"/>
<dbReference type="InterPro" id="IPR022607">
    <property type="entry name" value="Phage_T4_Gp53_baseplate_wedge"/>
</dbReference>
<name>A0A382DLF1_9ZZZZ</name>
<organism evidence="2">
    <name type="scientific">marine metagenome</name>
    <dbReference type="NCBI Taxonomy" id="408172"/>
    <lineage>
        <taxon>unclassified sequences</taxon>
        <taxon>metagenomes</taxon>
        <taxon>ecological metagenomes</taxon>
    </lineage>
</organism>
<evidence type="ECO:0000313" key="2">
    <source>
        <dbReference type="EMBL" id="SVB38541.1"/>
    </source>
</evidence>
<accession>A0A382DLF1</accession>
<protein>
    <recommendedName>
        <fullName evidence="3">Baseplate wedge subunit</fullName>
    </recommendedName>
</protein>
<evidence type="ECO:0000256" key="1">
    <source>
        <dbReference type="SAM" id="MobiDB-lite"/>
    </source>
</evidence>
<sequence>MKTEFIKNRVFYSDYMVMDGETPESVAHDFYGDTGLHWIVMYAQQMTNPYYDWPMTYYNLVKYSDKKYGDDKLEAHHWEDSNGNEVNEPGSIVGNGTGNDPNDLEATVDVYGSATKITNIEYEERENEKRRSINLIRPDYVNAVKKEFEKLLKK</sequence>
<dbReference type="EMBL" id="UINC01039691">
    <property type="protein sequence ID" value="SVB38541.1"/>
    <property type="molecule type" value="Genomic_DNA"/>
</dbReference>
<proteinExistence type="predicted"/>
<gene>
    <name evidence="2" type="ORF">METZ01_LOCUS191395</name>
</gene>
<evidence type="ECO:0008006" key="3">
    <source>
        <dbReference type="Google" id="ProtNLM"/>
    </source>
</evidence>
<dbReference type="Pfam" id="PF11246">
    <property type="entry name" value="Phage_gp53"/>
    <property type="match status" value="1"/>
</dbReference>
<reference evidence="2" key="1">
    <citation type="submission" date="2018-05" db="EMBL/GenBank/DDBJ databases">
        <authorList>
            <person name="Lanie J.A."/>
            <person name="Ng W.-L."/>
            <person name="Kazmierczak K.M."/>
            <person name="Andrzejewski T.M."/>
            <person name="Davidsen T.M."/>
            <person name="Wayne K.J."/>
            <person name="Tettelin H."/>
            <person name="Glass J.I."/>
            <person name="Rusch D."/>
            <person name="Podicherti R."/>
            <person name="Tsui H.-C.T."/>
            <person name="Winkler M.E."/>
        </authorList>
    </citation>
    <scope>NUCLEOTIDE SEQUENCE</scope>
</reference>
<feature type="region of interest" description="Disordered" evidence="1">
    <location>
        <begin position="79"/>
        <end position="104"/>
    </location>
</feature>